<protein>
    <submittedName>
        <fullName evidence="1">Haloacid dehalogenase</fullName>
    </submittedName>
</protein>
<gene>
    <name evidence="1" type="ORF">Aargi30884_12280</name>
</gene>
<dbReference type="Pfam" id="PF08282">
    <property type="entry name" value="Hydrolase_3"/>
    <property type="match status" value="1"/>
</dbReference>
<accession>A0A6N4TIT4</accession>
<dbReference type="AlphaFoldDB" id="A0A6N4TIT4"/>
<dbReference type="RefSeq" id="WP_163051736.1">
    <property type="nucleotide sequence ID" value="NZ_AP019695.1"/>
</dbReference>
<dbReference type="GO" id="GO:0016791">
    <property type="term" value="F:phosphatase activity"/>
    <property type="evidence" value="ECO:0007669"/>
    <property type="project" value="TreeGrafter"/>
</dbReference>
<dbReference type="Gene3D" id="3.40.50.1000">
    <property type="entry name" value="HAD superfamily/HAD-like"/>
    <property type="match status" value="1"/>
</dbReference>
<dbReference type="NCBIfam" id="TIGR01484">
    <property type="entry name" value="HAD-SF-IIB"/>
    <property type="match status" value="1"/>
</dbReference>
<proteinExistence type="predicted"/>
<reference evidence="2" key="1">
    <citation type="submission" date="2019-05" db="EMBL/GenBank/DDBJ databases">
        <title>Complete genome sequencing of Absiella argi strain JCM 30884.</title>
        <authorList>
            <person name="Sakamoto M."/>
            <person name="Murakami T."/>
            <person name="Mori H."/>
        </authorList>
    </citation>
    <scope>NUCLEOTIDE SEQUENCE [LARGE SCALE GENOMIC DNA]</scope>
    <source>
        <strain evidence="2">JCM 30884</strain>
    </source>
</reference>
<sequence>MKTLYLSDLDGTLLNDDSKLSEKTIRIINSLVEQGEHISFATARSMLSAQSVIQGLKLRDGVIVYNGVYILEPSSKKVLHERLFSREEAQRLLELFTQYGLHPFVYTYIDGVEKVLYEKHEFHEGAAHYRYSRKNDPRFIELDNRKDLLQGDIFYFTIIDDKENLDDVYEVLENTCSFMIVYQQERNREEYWLEVMPKKASKADAMLRLKEKEGFDEVICFGDAANDIEMFKASDACYAVSNAIDEIKALADGVIGSNNEDAVALWIQEDVNRRKKREAASSCMKKEKI</sequence>
<dbReference type="InterPro" id="IPR000150">
    <property type="entry name" value="Cof"/>
</dbReference>
<dbReference type="Gene3D" id="3.30.1240.10">
    <property type="match status" value="1"/>
</dbReference>
<dbReference type="SUPFAM" id="SSF56784">
    <property type="entry name" value="HAD-like"/>
    <property type="match status" value="1"/>
</dbReference>
<evidence type="ECO:0000313" key="1">
    <source>
        <dbReference type="EMBL" id="BBK22325.1"/>
    </source>
</evidence>
<dbReference type="GO" id="GO:0005829">
    <property type="term" value="C:cytosol"/>
    <property type="evidence" value="ECO:0007669"/>
    <property type="project" value="TreeGrafter"/>
</dbReference>
<dbReference type="GO" id="GO:0000287">
    <property type="term" value="F:magnesium ion binding"/>
    <property type="evidence" value="ECO:0007669"/>
    <property type="project" value="TreeGrafter"/>
</dbReference>
<keyword evidence="2" id="KW-1185">Reference proteome</keyword>
<evidence type="ECO:0000313" key="2">
    <source>
        <dbReference type="Proteomes" id="UP000464754"/>
    </source>
</evidence>
<dbReference type="Proteomes" id="UP000464754">
    <property type="component" value="Chromosome"/>
</dbReference>
<dbReference type="SFLD" id="SFLDG01140">
    <property type="entry name" value="C2.B:_Phosphomannomutase_and_P"/>
    <property type="match status" value="1"/>
</dbReference>
<dbReference type="SFLD" id="SFLDS00003">
    <property type="entry name" value="Haloacid_Dehalogenase"/>
    <property type="match status" value="1"/>
</dbReference>
<dbReference type="PANTHER" id="PTHR10000">
    <property type="entry name" value="PHOSPHOSERINE PHOSPHATASE"/>
    <property type="match status" value="1"/>
</dbReference>
<dbReference type="InterPro" id="IPR036412">
    <property type="entry name" value="HAD-like_sf"/>
</dbReference>
<dbReference type="NCBIfam" id="TIGR00099">
    <property type="entry name" value="Cof-subfamily"/>
    <property type="match status" value="1"/>
</dbReference>
<dbReference type="InterPro" id="IPR006379">
    <property type="entry name" value="HAD-SF_hydro_IIB"/>
</dbReference>
<organism evidence="1 2">
    <name type="scientific">Amedibacterium intestinale</name>
    <dbReference type="NCBI Taxonomy" id="2583452"/>
    <lineage>
        <taxon>Bacteria</taxon>
        <taxon>Bacillati</taxon>
        <taxon>Bacillota</taxon>
        <taxon>Erysipelotrichia</taxon>
        <taxon>Erysipelotrichales</taxon>
        <taxon>Erysipelotrichaceae</taxon>
        <taxon>Amedibacterium</taxon>
    </lineage>
</organism>
<dbReference type="KEGG" id="aarg:Aargi30884_12280"/>
<dbReference type="PANTHER" id="PTHR10000:SF8">
    <property type="entry name" value="HAD SUPERFAMILY HYDROLASE-LIKE, TYPE 3"/>
    <property type="match status" value="1"/>
</dbReference>
<dbReference type="EMBL" id="AP019695">
    <property type="protein sequence ID" value="BBK22325.1"/>
    <property type="molecule type" value="Genomic_DNA"/>
</dbReference>
<name>A0A6N4TIT4_9FIRM</name>
<dbReference type="InterPro" id="IPR023214">
    <property type="entry name" value="HAD_sf"/>
</dbReference>